<dbReference type="AlphaFoldDB" id="U9TQT3"/>
<accession>U9TQT3</accession>
<organism evidence="1">
    <name type="scientific">Rhizophagus irregularis (strain DAOM 181602 / DAOM 197198 / MUCL 43194)</name>
    <name type="common">Arbuscular mycorrhizal fungus</name>
    <name type="synonym">Glomus intraradices</name>
    <dbReference type="NCBI Taxonomy" id="747089"/>
    <lineage>
        <taxon>Eukaryota</taxon>
        <taxon>Fungi</taxon>
        <taxon>Fungi incertae sedis</taxon>
        <taxon>Mucoromycota</taxon>
        <taxon>Glomeromycotina</taxon>
        <taxon>Glomeromycetes</taxon>
        <taxon>Glomerales</taxon>
        <taxon>Glomeraceae</taxon>
        <taxon>Rhizophagus</taxon>
    </lineage>
</organism>
<protein>
    <submittedName>
        <fullName evidence="1">Uncharacterized protein</fullName>
    </submittedName>
</protein>
<dbReference type="HOGENOM" id="CLU_2470232_0_0_1"/>
<sequence>MLMRWKKQFSSAPKHEIILIDKEKGKVMLAYKAEAEKCFHLNDGKFKFLRKKFLDAFLEKRLLNYHDTENKVRDDETIYSSRNNEIFK</sequence>
<gene>
    <name evidence="1" type="ORF">GLOINDRAFT_35150</name>
</gene>
<dbReference type="EMBL" id="KI292628">
    <property type="protein sequence ID" value="ESA05726.1"/>
    <property type="molecule type" value="Genomic_DNA"/>
</dbReference>
<reference evidence="1" key="1">
    <citation type="submission" date="2013-07" db="EMBL/GenBank/DDBJ databases">
        <title>The genome of an arbuscular mycorrhizal fungus provides insights into the evolution of the oldest plant symbiosis.</title>
        <authorList>
            <consortium name="DOE Joint Genome Institute"/>
            <person name="Tisserant E."/>
            <person name="Malbreil M."/>
            <person name="Kuo A."/>
            <person name="Kohler A."/>
            <person name="Symeonidi A."/>
            <person name="Balestrini R."/>
            <person name="Charron P."/>
            <person name="Duensing N."/>
            <person name="Frei-dit-Frey N."/>
            <person name="Gianinazzi-Pearson V."/>
            <person name="Gilbert B."/>
            <person name="Handa Y."/>
            <person name="Hijri M."/>
            <person name="Kaul R."/>
            <person name="Kawaguchi M."/>
            <person name="Krajinski F."/>
            <person name="Lammers P."/>
            <person name="Lapierre D."/>
            <person name="Masclaux F.G."/>
            <person name="Murat C."/>
            <person name="Morin E."/>
            <person name="Ndikumana S."/>
            <person name="Pagni M."/>
            <person name="Petitpierre D."/>
            <person name="Requena N."/>
            <person name="Rosikiewicz P."/>
            <person name="Riley R."/>
            <person name="Saito K."/>
            <person name="San Clemente H."/>
            <person name="Shapiro H."/>
            <person name="van Tuinen D."/>
            <person name="Becard G."/>
            <person name="Bonfante P."/>
            <person name="Paszkowski U."/>
            <person name="Shachar-Hill Y."/>
            <person name="Young J.P."/>
            <person name="Sanders I.R."/>
            <person name="Henrissat B."/>
            <person name="Rensing S.A."/>
            <person name="Grigoriev I.V."/>
            <person name="Corradi N."/>
            <person name="Roux C."/>
            <person name="Martin F."/>
        </authorList>
    </citation>
    <scope>NUCLEOTIDE SEQUENCE</scope>
    <source>
        <strain evidence="1">DAOM 197198</strain>
    </source>
</reference>
<proteinExistence type="predicted"/>
<evidence type="ECO:0000313" key="1">
    <source>
        <dbReference type="EMBL" id="ESA05726.1"/>
    </source>
</evidence>
<name>U9TQT3_RHIID</name>